<dbReference type="EMBL" id="QICL01000031">
    <property type="protein sequence ID" value="PXV60099.1"/>
    <property type="molecule type" value="Genomic_DNA"/>
</dbReference>
<dbReference type="OrthoDB" id="1100173at2"/>
<dbReference type="AlphaFoldDB" id="A0A2V3PIY5"/>
<dbReference type="RefSeq" id="WP_110312149.1">
    <property type="nucleotide sequence ID" value="NZ_QICL01000031.1"/>
</dbReference>
<organism evidence="3 4">
    <name type="scientific">Dysgonomonas alginatilytica</name>
    <dbReference type="NCBI Taxonomy" id="1605892"/>
    <lineage>
        <taxon>Bacteria</taxon>
        <taxon>Pseudomonadati</taxon>
        <taxon>Bacteroidota</taxon>
        <taxon>Bacteroidia</taxon>
        <taxon>Bacteroidales</taxon>
        <taxon>Dysgonomonadaceae</taxon>
        <taxon>Dysgonomonas</taxon>
    </lineage>
</organism>
<dbReference type="SUPFAM" id="SSF48452">
    <property type="entry name" value="TPR-like"/>
    <property type="match status" value="1"/>
</dbReference>
<dbReference type="Pfam" id="PF12984">
    <property type="entry name" value="DUF3868"/>
    <property type="match status" value="1"/>
</dbReference>
<dbReference type="Gene3D" id="1.25.40.10">
    <property type="entry name" value="Tetratricopeptide repeat domain"/>
    <property type="match status" value="1"/>
</dbReference>
<reference evidence="3 4" key="1">
    <citation type="submission" date="2018-03" db="EMBL/GenBank/DDBJ databases">
        <title>Genomic Encyclopedia of Archaeal and Bacterial Type Strains, Phase II (KMG-II): from individual species to whole genera.</title>
        <authorList>
            <person name="Goeker M."/>
        </authorList>
    </citation>
    <scope>NUCLEOTIDE SEQUENCE [LARGE SCALE GENOMIC DNA]</scope>
    <source>
        <strain evidence="3 4">DSM 100214</strain>
    </source>
</reference>
<dbReference type="Proteomes" id="UP000247973">
    <property type="component" value="Unassembled WGS sequence"/>
</dbReference>
<proteinExistence type="predicted"/>
<dbReference type="InterPro" id="IPR011990">
    <property type="entry name" value="TPR-like_helical_dom_sf"/>
</dbReference>
<evidence type="ECO:0000256" key="1">
    <source>
        <dbReference type="SAM" id="SignalP"/>
    </source>
</evidence>
<keyword evidence="4" id="KW-1185">Reference proteome</keyword>
<feature type="signal peptide" evidence="1">
    <location>
        <begin position="1"/>
        <end position="21"/>
    </location>
</feature>
<comment type="caution">
    <text evidence="3">The sequence shown here is derived from an EMBL/GenBank/DDBJ whole genome shotgun (WGS) entry which is preliminary data.</text>
</comment>
<feature type="domain" description="DUF3868" evidence="2">
    <location>
        <begin position="2"/>
        <end position="98"/>
    </location>
</feature>
<sequence>MKSKLYILLTLTILHCVSLQAQQKAQISLDSHTVSRQGDKLNMAFTIQAKNIQLHSDQSLRLELSLEDADKYLVLPCVIYTGNKRYKYDRRGELLSGQPQFEKGTVYKTIRGIDKSTAYVVDYTLSILYEAWMDHASIHAVQLFHDCCNESPLSTQVLIADINMTPAVPLQTAVTPPAPRAIVVWNPDPAIYRKMASMLTAPSEAVKERSSAIEVQIDYPQGIYKVLPSFGKNTQQLAKVHTFMGSVMDNELITLNHMLITGYASPEGTYQSNEILARNRSIGFKQYMIGRYKLNDFPIDTESVAEDWEGLICLLNEKNPDYTADVLAVIYSYSIFDGREKTLMELQGGVPYRDMLKNLFPLLRRIELEASYSVSPISDEKARELVYTRPNLLSLEEIYRVANDYTPGTPDYKKVYEIAAKTYPNDAIANNNAAAACLISGDAKGALPYLNKLGNNRIGHINKGVYYYMLGDMQQAEQYLRMALESEDTRKQAETNLLLLNIRSN</sequence>
<accession>A0A2V3PIY5</accession>
<gene>
    <name evidence="3" type="ORF">CLV62_13119</name>
</gene>
<evidence type="ECO:0000313" key="4">
    <source>
        <dbReference type="Proteomes" id="UP000247973"/>
    </source>
</evidence>
<feature type="chain" id="PRO_5015853446" evidence="1">
    <location>
        <begin position="22"/>
        <end position="505"/>
    </location>
</feature>
<dbReference type="InterPro" id="IPR024480">
    <property type="entry name" value="DUF3868"/>
</dbReference>
<protein>
    <submittedName>
        <fullName evidence="3">Uncharacterized protein DUF3868</fullName>
    </submittedName>
</protein>
<evidence type="ECO:0000313" key="3">
    <source>
        <dbReference type="EMBL" id="PXV60099.1"/>
    </source>
</evidence>
<evidence type="ECO:0000259" key="2">
    <source>
        <dbReference type="Pfam" id="PF12984"/>
    </source>
</evidence>
<name>A0A2V3PIY5_9BACT</name>
<keyword evidence="1" id="KW-0732">Signal</keyword>